<reference evidence="1" key="1">
    <citation type="submission" date="2014-09" db="EMBL/GenBank/DDBJ databases">
        <authorList>
            <person name="Magalhaes I.L.F."/>
            <person name="Oliveira U."/>
            <person name="Santos F.R."/>
            <person name="Vidigal T.H.D.A."/>
            <person name="Brescovit A.D."/>
            <person name="Santos A.J."/>
        </authorList>
    </citation>
    <scope>NUCLEOTIDE SEQUENCE</scope>
    <source>
        <tissue evidence="1">Shoot tissue taken approximately 20 cm above the soil surface</tissue>
    </source>
</reference>
<accession>A0A0A9A2C5</accession>
<evidence type="ECO:0000313" key="1">
    <source>
        <dbReference type="EMBL" id="JAD43130.1"/>
    </source>
</evidence>
<name>A0A0A9A2C5_ARUDO</name>
<proteinExistence type="predicted"/>
<protein>
    <submittedName>
        <fullName evidence="1">Uncharacterized protein</fullName>
    </submittedName>
</protein>
<organism evidence="1">
    <name type="scientific">Arundo donax</name>
    <name type="common">Giant reed</name>
    <name type="synonym">Donax arundinaceus</name>
    <dbReference type="NCBI Taxonomy" id="35708"/>
    <lineage>
        <taxon>Eukaryota</taxon>
        <taxon>Viridiplantae</taxon>
        <taxon>Streptophyta</taxon>
        <taxon>Embryophyta</taxon>
        <taxon>Tracheophyta</taxon>
        <taxon>Spermatophyta</taxon>
        <taxon>Magnoliopsida</taxon>
        <taxon>Liliopsida</taxon>
        <taxon>Poales</taxon>
        <taxon>Poaceae</taxon>
        <taxon>PACMAD clade</taxon>
        <taxon>Arundinoideae</taxon>
        <taxon>Arundineae</taxon>
        <taxon>Arundo</taxon>
    </lineage>
</organism>
<reference evidence="1" key="2">
    <citation type="journal article" date="2015" name="Data Brief">
        <title>Shoot transcriptome of the giant reed, Arundo donax.</title>
        <authorList>
            <person name="Barrero R.A."/>
            <person name="Guerrero F.D."/>
            <person name="Moolhuijzen P."/>
            <person name="Goolsby J.A."/>
            <person name="Tidwell J."/>
            <person name="Bellgard S.E."/>
            <person name="Bellgard M.I."/>
        </authorList>
    </citation>
    <scope>NUCLEOTIDE SEQUENCE</scope>
    <source>
        <tissue evidence="1">Shoot tissue taken approximately 20 cm above the soil surface</tissue>
    </source>
</reference>
<dbReference type="EMBL" id="GBRH01254765">
    <property type="protein sequence ID" value="JAD43130.1"/>
    <property type="molecule type" value="Transcribed_RNA"/>
</dbReference>
<sequence>MRRGRLSAKVTTKARGSECGCQRRPAFHGLLDFRSLISSSWRRSGFLRTPMFFSSRVIRRGSPEHGTDHVSLVVKSDAV</sequence>
<dbReference type="AlphaFoldDB" id="A0A0A9A2C5"/>